<protein>
    <submittedName>
        <fullName evidence="1">Uncharacterized protein</fullName>
    </submittedName>
</protein>
<proteinExistence type="predicted"/>
<accession>A0AAD6C5A1</accession>
<evidence type="ECO:0000313" key="2">
    <source>
        <dbReference type="Proteomes" id="UP001213681"/>
    </source>
</evidence>
<reference evidence="1" key="1">
    <citation type="submission" date="2022-12" db="EMBL/GenBank/DDBJ databases">
        <authorList>
            <person name="Petersen C."/>
        </authorList>
    </citation>
    <scope>NUCLEOTIDE SEQUENCE</scope>
    <source>
        <strain evidence="1">IBT 16125</strain>
    </source>
</reference>
<organism evidence="1 2">
    <name type="scientific">Penicillium daleae</name>
    <dbReference type="NCBI Taxonomy" id="63821"/>
    <lineage>
        <taxon>Eukaryota</taxon>
        <taxon>Fungi</taxon>
        <taxon>Dikarya</taxon>
        <taxon>Ascomycota</taxon>
        <taxon>Pezizomycotina</taxon>
        <taxon>Eurotiomycetes</taxon>
        <taxon>Eurotiomycetidae</taxon>
        <taxon>Eurotiales</taxon>
        <taxon>Aspergillaceae</taxon>
        <taxon>Penicillium</taxon>
    </lineage>
</organism>
<dbReference type="AlphaFoldDB" id="A0AAD6C5A1"/>
<reference evidence="1" key="2">
    <citation type="journal article" date="2023" name="IMA Fungus">
        <title>Comparative genomic study of the Penicillium genus elucidates a diverse pangenome and 15 lateral gene transfer events.</title>
        <authorList>
            <person name="Petersen C."/>
            <person name="Sorensen T."/>
            <person name="Nielsen M.R."/>
            <person name="Sondergaard T.E."/>
            <person name="Sorensen J.L."/>
            <person name="Fitzpatrick D.A."/>
            <person name="Frisvad J.C."/>
            <person name="Nielsen K.L."/>
        </authorList>
    </citation>
    <scope>NUCLEOTIDE SEQUENCE</scope>
    <source>
        <strain evidence="1">IBT 16125</strain>
    </source>
</reference>
<dbReference type="RefSeq" id="XP_056766003.1">
    <property type="nucleotide sequence ID" value="XM_056910299.1"/>
</dbReference>
<dbReference type="EMBL" id="JAPVEA010000006">
    <property type="protein sequence ID" value="KAJ5450468.1"/>
    <property type="molecule type" value="Genomic_DNA"/>
</dbReference>
<gene>
    <name evidence="1" type="ORF">N7458_006917</name>
</gene>
<evidence type="ECO:0000313" key="1">
    <source>
        <dbReference type="EMBL" id="KAJ5450468.1"/>
    </source>
</evidence>
<name>A0AAD6C5A1_9EURO</name>
<dbReference type="GeneID" id="81600542"/>
<keyword evidence="2" id="KW-1185">Reference proteome</keyword>
<comment type="caution">
    <text evidence="1">The sequence shown here is derived from an EMBL/GenBank/DDBJ whole genome shotgun (WGS) entry which is preliminary data.</text>
</comment>
<sequence>MLPFLYGPGAQTEGVCIAWLSVRDAPLNQATKGPMLLGLALPSSAAVIHGPCLDDLRETTKRENR</sequence>
<dbReference type="Proteomes" id="UP001213681">
    <property type="component" value="Unassembled WGS sequence"/>
</dbReference>